<feature type="transmembrane region" description="Helical" evidence="1">
    <location>
        <begin position="192"/>
        <end position="211"/>
    </location>
</feature>
<keyword evidence="1" id="KW-0472">Membrane</keyword>
<feature type="transmembrane region" description="Helical" evidence="1">
    <location>
        <begin position="91"/>
        <end position="109"/>
    </location>
</feature>
<dbReference type="GO" id="GO:0042925">
    <property type="term" value="F:benzoate transmembrane transporter activity"/>
    <property type="evidence" value="ECO:0007669"/>
    <property type="project" value="InterPro"/>
</dbReference>
<evidence type="ECO:0000256" key="1">
    <source>
        <dbReference type="SAM" id="Phobius"/>
    </source>
</evidence>
<feature type="transmembrane region" description="Helical" evidence="1">
    <location>
        <begin position="341"/>
        <end position="358"/>
    </location>
</feature>
<dbReference type="EMBL" id="BRXU01000068">
    <property type="protein sequence ID" value="GLC62689.1"/>
    <property type="molecule type" value="Genomic_DNA"/>
</dbReference>
<feature type="transmembrane region" description="Helical" evidence="1">
    <location>
        <begin position="223"/>
        <end position="247"/>
    </location>
</feature>
<accession>A0A9W6C2S0</accession>
<name>A0A9W6C2S0_9CHLO</name>
<feature type="transmembrane region" description="Helical" evidence="1">
    <location>
        <begin position="32"/>
        <end position="53"/>
    </location>
</feature>
<keyword evidence="4" id="KW-1185">Reference proteome</keyword>
<keyword evidence="1" id="KW-1133">Transmembrane helix</keyword>
<sequence>MGGGENMALIEKGPGFASGLRDLRTWFGVKPLSAGVVAAIFGCSGPALVVIGAAESGLLSQGQTVAWLFGIYFFGGLISLIMALYYKMPVVGAYSIPGAAMLAGAMGSFPFDEIVGSFIMAGVLVLVLGLTGLVGRIMRWLPMPIVIAMIAGAMIRFGTGTVEAALKMPLIVGGAIAAFFLSMRFVKAVPPVLSALVTGLLITWLTGGFVASELNQGFIAPELTAPSFTLGALLAVALPLAVLVLGAENAQATGVLMAEGYKPPVNAMTIISGIGGILAGLVGAHNANIAGPMTAICSSEQAGEDKAGRYVAAVTNGVLFGSFGLFAAVAVPLVLRLPSPLIMAVAGLAMIGVLVTSLQEAFGAARGHQIGAFTALVVAMSNVNLLGISSPFWALVAGVVVTLVADRNGKPAPQAA</sequence>
<gene>
    <name evidence="3" type="primary">PLESTB003828</name>
    <name evidence="2" type="synonym">PLESTB003796</name>
    <name evidence="2" type="ORF">PLESTB_001924900</name>
    <name evidence="3" type="ORF">PLESTB_001928100</name>
</gene>
<feature type="transmembrane region" description="Helical" evidence="1">
    <location>
        <begin position="267"/>
        <end position="289"/>
    </location>
</feature>
<protein>
    <recommendedName>
        <fullName evidence="5">Benzoate transporter</fullName>
    </recommendedName>
</protein>
<reference evidence="3 4" key="2">
    <citation type="journal article" date="2023" name="Commun. Biol.">
        <title>Reorganization of the ancestral sex-determining regions during the evolution of trioecy in Pleodorina starrii.</title>
        <authorList>
            <person name="Takahashi K."/>
            <person name="Suzuki S."/>
            <person name="Kawai-Toyooka H."/>
            <person name="Yamamoto K."/>
            <person name="Hamaji T."/>
            <person name="Ootsuki R."/>
            <person name="Yamaguchi H."/>
            <person name="Kawachi M."/>
            <person name="Higashiyama T."/>
            <person name="Nozaki H."/>
        </authorList>
    </citation>
    <scope>NUCLEOTIDE SEQUENCE [LARGE SCALE GENOMIC DNA]</scope>
    <source>
        <strain evidence="3 4">NIES-4479</strain>
    </source>
</reference>
<comment type="caution">
    <text evidence="3">The sequence shown here is derived from an EMBL/GenBank/DDBJ whole genome shotgun (WGS) entry which is preliminary data.</text>
</comment>
<dbReference type="Proteomes" id="UP001165080">
    <property type="component" value="Unassembled WGS sequence"/>
</dbReference>
<dbReference type="GO" id="GO:0005886">
    <property type="term" value="C:plasma membrane"/>
    <property type="evidence" value="ECO:0007669"/>
    <property type="project" value="TreeGrafter"/>
</dbReference>
<evidence type="ECO:0000313" key="2">
    <source>
        <dbReference type="EMBL" id="GLC62659.1"/>
    </source>
</evidence>
<dbReference type="PANTHER" id="PTHR30199">
    <property type="entry name" value="MFS FAMILY TRANSPORTER, PREDICTED SUBSTRATE BENZOATE"/>
    <property type="match status" value="1"/>
</dbReference>
<dbReference type="EMBL" id="BRXU01000068">
    <property type="protein sequence ID" value="GLC62659.1"/>
    <property type="molecule type" value="Genomic_DNA"/>
</dbReference>
<reference evidence="3" key="1">
    <citation type="submission" date="2022-08" db="EMBL/GenBank/DDBJ databases">
        <authorList>
            <person name="Takahashi K."/>
            <person name="Suzuki S."/>
            <person name="Kawachi M."/>
            <person name="Higashiyama T."/>
            <person name="Nozaki H."/>
        </authorList>
    </citation>
    <scope>NUCLEOTIDE SEQUENCE</scope>
    <source>
        <strain evidence="3">NIES-4479</strain>
    </source>
</reference>
<evidence type="ECO:0000313" key="4">
    <source>
        <dbReference type="Proteomes" id="UP001165080"/>
    </source>
</evidence>
<dbReference type="PANTHER" id="PTHR30199:SF0">
    <property type="entry name" value="INNER MEMBRANE PROTEIN YDCO"/>
    <property type="match status" value="1"/>
</dbReference>
<feature type="transmembrane region" description="Helical" evidence="1">
    <location>
        <begin position="310"/>
        <end position="335"/>
    </location>
</feature>
<evidence type="ECO:0008006" key="5">
    <source>
        <dbReference type="Google" id="ProtNLM"/>
    </source>
</evidence>
<dbReference type="Pfam" id="PF03594">
    <property type="entry name" value="BenE"/>
    <property type="match status" value="1"/>
</dbReference>
<evidence type="ECO:0000313" key="3">
    <source>
        <dbReference type="EMBL" id="GLC62689.1"/>
    </source>
</evidence>
<feature type="transmembrane region" description="Helical" evidence="1">
    <location>
        <begin position="370"/>
        <end position="394"/>
    </location>
</feature>
<feature type="transmembrane region" description="Helical" evidence="1">
    <location>
        <begin position="114"/>
        <end position="134"/>
    </location>
</feature>
<proteinExistence type="predicted"/>
<feature type="transmembrane region" description="Helical" evidence="1">
    <location>
        <begin position="65"/>
        <end position="85"/>
    </location>
</feature>
<dbReference type="AlphaFoldDB" id="A0A9W6C2S0"/>
<keyword evidence="1" id="KW-0812">Transmembrane</keyword>
<dbReference type="InterPro" id="IPR004711">
    <property type="entry name" value="Benzoate_Transporter"/>
</dbReference>
<organism evidence="3 4">
    <name type="scientific">Pleodorina starrii</name>
    <dbReference type="NCBI Taxonomy" id="330485"/>
    <lineage>
        <taxon>Eukaryota</taxon>
        <taxon>Viridiplantae</taxon>
        <taxon>Chlorophyta</taxon>
        <taxon>core chlorophytes</taxon>
        <taxon>Chlorophyceae</taxon>
        <taxon>CS clade</taxon>
        <taxon>Chlamydomonadales</taxon>
        <taxon>Volvocaceae</taxon>
        <taxon>Pleodorina</taxon>
    </lineage>
</organism>